<evidence type="ECO:0000313" key="1">
    <source>
        <dbReference type="EMBL" id="MPN21129.1"/>
    </source>
</evidence>
<name>A0A645G5Q3_9ZZZZ</name>
<protein>
    <recommendedName>
        <fullName evidence="2">Glycoside hydrolase family 38 N-terminal domain-containing protein</fullName>
    </recommendedName>
</protein>
<organism evidence="1">
    <name type="scientific">bioreactor metagenome</name>
    <dbReference type="NCBI Taxonomy" id="1076179"/>
    <lineage>
        <taxon>unclassified sequences</taxon>
        <taxon>metagenomes</taxon>
        <taxon>ecological metagenomes</taxon>
    </lineage>
</organism>
<evidence type="ECO:0008006" key="2">
    <source>
        <dbReference type="Google" id="ProtNLM"/>
    </source>
</evidence>
<gene>
    <name evidence="1" type="ORF">SDC9_168508</name>
</gene>
<accession>A0A645G5Q3</accession>
<comment type="caution">
    <text evidence="1">The sequence shown here is derived from an EMBL/GenBank/DDBJ whole genome shotgun (WGS) entry which is preliminary data.</text>
</comment>
<sequence>MTLSNVELKQEITVPPMRYWNVYLYNHSHVDIGYTNTHKNVKTLHKNNIIEGIKLAEETKNFLPVALFVRLAGKRQPAVPFQNA</sequence>
<proteinExistence type="predicted"/>
<reference evidence="1" key="1">
    <citation type="submission" date="2019-08" db="EMBL/GenBank/DDBJ databases">
        <authorList>
            <person name="Kucharzyk K."/>
            <person name="Murdoch R.W."/>
            <person name="Higgins S."/>
            <person name="Loffler F."/>
        </authorList>
    </citation>
    <scope>NUCLEOTIDE SEQUENCE</scope>
</reference>
<dbReference type="EMBL" id="VSSQ01069032">
    <property type="protein sequence ID" value="MPN21129.1"/>
    <property type="molecule type" value="Genomic_DNA"/>
</dbReference>
<dbReference type="AlphaFoldDB" id="A0A645G5Q3"/>